<sequence length="97" mass="10078">MANVPYSTSTASAAGPIPSGDGSGSCMYLSILPYSLPIICYAYSSSAACNSNGDTQSQIPWGFDNNSTAFCGFSYPPSSQPLRTLQDCCEGPVMVSN</sequence>
<name>N1PP30_DOTSN</name>
<proteinExistence type="predicted"/>
<organism evidence="2 3">
    <name type="scientific">Dothistroma septosporum (strain NZE10 / CBS 128990)</name>
    <name type="common">Red band needle blight fungus</name>
    <name type="synonym">Mycosphaerella pini</name>
    <dbReference type="NCBI Taxonomy" id="675120"/>
    <lineage>
        <taxon>Eukaryota</taxon>
        <taxon>Fungi</taxon>
        <taxon>Dikarya</taxon>
        <taxon>Ascomycota</taxon>
        <taxon>Pezizomycotina</taxon>
        <taxon>Dothideomycetes</taxon>
        <taxon>Dothideomycetidae</taxon>
        <taxon>Mycosphaerellales</taxon>
        <taxon>Mycosphaerellaceae</taxon>
        <taxon>Dothistroma</taxon>
    </lineage>
</organism>
<dbReference type="EMBL" id="KB446539">
    <property type="protein sequence ID" value="EME44199.1"/>
    <property type="molecule type" value="Genomic_DNA"/>
</dbReference>
<protein>
    <submittedName>
        <fullName evidence="2">Uncharacterized protein</fullName>
    </submittedName>
</protein>
<dbReference type="Proteomes" id="UP000016933">
    <property type="component" value="Unassembled WGS sequence"/>
</dbReference>
<dbReference type="HOGENOM" id="CLU_2352239_0_0_1"/>
<gene>
    <name evidence="2" type="ORF">DOTSEDRAFT_71876</name>
</gene>
<feature type="non-terminal residue" evidence="2">
    <location>
        <position position="97"/>
    </location>
</feature>
<reference evidence="2 3" key="2">
    <citation type="journal article" date="2012" name="PLoS Pathog.">
        <title>Diverse lifestyles and strategies of plant pathogenesis encoded in the genomes of eighteen Dothideomycetes fungi.</title>
        <authorList>
            <person name="Ohm R.A."/>
            <person name="Feau N."/>
            <person name="Henrissat B."/>
            <person name="Schoch C.L."/>
            <person name="Horwitz B.A."/>
            <person name="Barry K.W."/>
            <person name="Condon B.J."/>
            <person name="Copeland A.C."/>
            <person name="Dhillon B."/>
            <person name="Glaser F."/>
            <person name="Hesse C.N."/>
            <person name="Kosti I."/>
            <person name="LaButti K."/>
            <person name="Lindquist E.A."/>
            <person name="Lucas S."/>
            <person name="Salamov A.A."/>
            <person name="Bradshaw R.E."/>
            <person name="Ciuffetti L."/>
            <person name="Hamelin R.C."/>
            <person name="Kema G.H.J."/>
            <person name="Lawrence C."/>
            <person name="Scott J.A."/>
            <person name="Spatafora J.W."/>
            <person name="Turgeon B.G."/>
            <person name="de Wit P.J.G.M."/>
            <person name="Zhong S."/>
            <person name="Goodwin S.B."/>
            <person name="Grigoriev I.V."/>
        </authorList>
    </citation>
    <scope>NUCLEOTIDE SEQUENCE [LARGE SCALE GENOMIC DNA]</scope>
    <source>
        <strain evidence="3">NZE10 / CBS 128990</strain>
    </source>
</reference>
<evidence type="ECO:0000256" key="1">
    <source>
        <dbReference type="SAM" id="MobiDB-lite"/>
    </source>
</evidence>
<keyword evidence="3" id="KW-1185">Reference proteome</keyword>
<dbReference type="AlphaFoldDB" id="N1PP30"/>
<feature type="region of interest" description="Disordered" evidence="1">
    <location>
        <begin position="1"/>
        <end position="20"/>
    </location>
</feature>
<reference evidence="3" key="1">
    <citation type="journal article" date="2012" name="PLoS Genet.">
        <title>The genomes of the fungal plant pathogens Cladosporium fulvum and Dothistroma septosporum reveal adaptation to different hosts and lifestyles but also signatures of common ancestry.</title>
        <authorList>
            <person name="de Wit P.J.G.M."/>
            <person name="van der Burgt A."/>
            <person name="Oekmen B."/>
            <person name="Stergiopoulos I."/>
            <person name="Abd-Elsalam K.A."/>
            <person name="Aerts A.L."/>
            <person name="Bahkali A.H."/>
            <person name="Beenen H.G."/>
            <person name="Chettri P."/>
            <person name="Cox M.P."/>
            <person name="Datema E."/>
            <person name="de Vries R.P."/>
            <person name="Dhillon B."/>
            <person name="Ganley A.R."/>
            <person name="Griffiths S.A."/>
            <person name="Guo Y."/>
            <person name="Hamelin R.C."/>
            <person name="Henrissat B."/>
            <person name="Kabir M.S."/>
            <person name="Jashni M.K."/>
            <person name="Kema G."/>
            <person name="Klaubauf S."/>
            <person name="Lapidus A."/>
            <person name="Levasseur A."/>
            <person name="Lindquist E."/>
            <person name="Mehrabi R."/>
            <person name="Ohm R.A."/>
            <person name="Owen T.J."/>
            <person name="Salamov A."/>
            <person name="Schwelm A."/>
            <person name="Schijlen E."/>
            <person name="Sun H."/>
            <person name="van den Burg H.A."/>
            <person name="van Ham R.C.H.J."/>
            <person name="Zhang S."/>
            <person name="Goodwin S.B."/>
            <person name="Grigoriev I.V."/>
            <person name="Collemare J."/>
            <person name="Bradshaw R.E."/>
        </authorList>
    </citation>
    <scope>NUCLEOTIDE SEQUENCE [LARGE SCALE GENOMIC DNA]</scope>
    <source>
        <strain evidence="3">NZE10 / CBS 128990</strain>
    </source>
</reference>
<evidence type="ECO:0000313" key="2">
    <source>
        <dbReference type="EMBL" id="EME44199.1"/>
    </source>
</evidence>
<accession>N1PP30</accession>
<feature type="compositionally biased region" description="Polar residues" evidence="1">
    <location>
        <begin position="1"/>
        <end position="12"/>
    </location>
</feature>
<evidence type="ECO:0000313" key="3">
    <source>
        <dbReference type="Proteomes" id="UP000016933"/>
    </source>
</evidence>